<evidence type="ECO:0000313" key="3">
    <source>
        <dbReference type="Proteomes" id="UP000295447"/>
    </source>
</evidence>
<comment type="caution">
    <text evidence="2">The sequence shown here is derived from an EMBL/GenBank/DDBJ whole genome shotgun (WGS) entry which is preliminary data.</text>
</comment>
<dbReference type="OrthoDB" id="3830983at2"/>
<name>A0A4R7ZU63_9ACTN</name>
<evidence type="ECO:0000256" key="1">
    <source>
        <dbReference type="SAM" id="MobiDB-lite"/>
    </source>
</evidence>
<dbReference type="EMBL" id="SODF01000001">
    <property type="protein sequence ID" value="TDW21549.1"/>
    <property type="molecule type" value="Genomic_DNA"/>
</dbReference>
<gene>
    <name evidence="2" type="ORF">EV650_0376</name>
</gene>
<dbReference type="AlphaFoldDB" id="A0A4R7ZU63"/>
<organism evidence="2 3">
    <name type="scientific">Kribbella kalugense</name>
    <dbReference type="NCBI Taxonomy" id="2512221"/>
    <lineage>
        <taxon>Bacteria</taxon>
        <taxon>Bacillati</taxon>
        <taxon>Actinomycetota</taxon>
        <taxon>Actinomycetes</taxon>
        <taxon>Propionibacteriales</taxon>
        <taxon>Kribbellaceae</taxon>
        <taxon>Kribbella</taxon>
    </lineage>
</organism>
<keyword evidence="3" id="KW-1185">Reference proteome</keyword>
<dbReference type="Proteomes" id="UP000295447">
    <property type="component" value="Unassembled WGS sequence"/>
</dbReference>
<reference evidence="2 3" key="1">
    <citation type="submission" date="2019-03" db="EMBL/GenBank/DDBJ databases">
        <title>Genomic Encyclopedia of Type Strains, Phase III (KMG-III): the genomes of soil and plant-associated and newly described type strains.</title>
        <authorList>
            <person name="Whitman W."/>
        </authorList>
    </citation>
    <scope>NUCLEOTIDE SEQUENCE [LARGE SCALE GENOMIC DNA]</scope>
    <source>
        <strain evidence="2 3">VKM Ac-2570</strain>
    </source>
</reference>
<protein>
    <submittedName>
        <fullName evidence="2">Uncharacterized protein</fullName>
    </submittedName>
</protein>
<feature type="compositionally biased region" description="Basic and acidic residues" evidence="1">
    <location>
        <begin position="297"/>
        <end position="316"/>
    </location>
</feature>
<evidence type="ECO:0000313" key="2">
    <source>
        <dbReference type="EMBL" id="TDW21549.1"/>
    </source>
</evidence>
<dbReference type="RefSeq" id="WP_134114690.1">
    <property type="nucleotide sequence ID" value="NZ_SODF01000001.1"/>
</dbReference>
<feature type="region of interest" description="Disordered" evidence="1">
    <location>
        <begin position="289"/>
        <end position="316"/>
    </location>
</feature>
<proteinExistence type="predicted"/>
<sequence>MTRWGFGRREPVSEPGRDELAAAQQVVDMFATEALLALDRYEQSFPAGDTDRARRTADRLMDWWRKLKLDDVRLDPEGSDAEQILVTAAELCFDPKNEWGVSLEEASAQAVSRAALEGRTMPTTTVADLREDFEDAYGGRAVLPERDNDWLGQSLTRLARASLLRDVIAEGAQVRVSAPLREAGDELVRQGQRLMDDRRDLARRQEAPISRRAAFAQQVRLTSTYTAYSLGVDLTGAPHWADLALKAPAFALYMKETMANWRDHSDTVASRLDPAQAQLRSVRNDLIGTLGTGPPVTRRDNRALRNAADRRPGPDR</sequence>
<accession>A0A4R7ZU63</accession>